<evidence type="ECO:0000256" key="6">
    <source>
        <dbReference type="ARBA" id="ARBA00022840"/>
    </source>
</evidence>
<feature type="domain" description="Protein kinase" evidence="16">
    <location>
        <begin position="243"/>
        <end position="491"/>
    </location>
</feature>
<dbReference type="InterPro" id="IPR008266">
    <property type="entry name" value="Tyr_kinase_AS"/>
</dbReference>
<reference evidence="17" key="2">
    <citation type="submission" date="2025-08" db="UniProtKB">
        <authorList>
            <consortium name="Ensembl"/>
        </authorList>
    </citation>
    <scope>IDENTIFICATION</scope>
</reference>
<dbReference type="STRING" id="42514.ENSPNAP00000013760"/>
<dbReference type="Pfam" id="PF00017">
    <property type="entry name" value="SH2"/>
    <property type="match status" value="1"/>
</dbReference>
<dbReference type="InterPro" id="IPR017441">
    <property type="entry name" value="Protein_kinase_ATP_BS"/>
</dbReference>
<dbReference type="InterPro" id="IPR036028">
    <property type="entry name" value="SH3-like_dom_sf"/>
</dbReference>
<dbReference type="PROSITE" id="PS50001">
    <property type="entry name" value="SH2"/>
    <property type="match status" value="1"/>
</dbReference>
<dbReference type="GeneTree" id="ENSGT00940000164033"/>
<keyword evidence="1 11" id="KW-0728">SH3 domain</keyword>
<evidence type="ECO:0000313" key="18">
    <source>
        <dbReference type="Proteomes" id="UP001501920"/>
    </source>
</evidence>
<dbReference type="Gene3D" id="3.30.505.10">
    <property type="entry name" value="SH2 domain"/>
    <property type="match status" value="1"/>
</dbReference>
<evidence type="ECO:0000256" key="2">
    <source>
        <dbReference type="ARBA" id="ARBA00022679"/>
    </source>
</evidence>
<feature type="domain" description="SH3" evidence="15">
    <location>
        <begin position="51"/>
        <end position="120"/>
    </location>
</feature>
<dbReference type="InterPro" id="IPR000719">
    <property type="entry name" value="Prot_kinase_dom"/>
</dbReference>
<dbReference type="GO" id="GO:0005524">
    <property type="term" value="F:ATP binding"/>
    <property type="evidence" value="ECO:0007669"/>
    <property type="project" value="UniProtKB-UniRule"/>
</dbReference>
<dbReference type="AlphaFoldDB" id="A0A3B4CQX5"/>
<comment type="catalytic activity">
    <reaction evidence="9 13">
        <text>L-tyrosyl-[protein] + ATP = O-phospho-L-tyrosyl-[protein] + ADP + H(+)</text>
        <dbReference type="Rhea" id="RHEA:10596"/>
        <dbReference type="Rhea" id="RHEA-COMP:10136"/>
        <dbReference type="Rhea" id="RHEA-COMP:20101"/>
        <dbReference type="ChEBI" id="CHEBI:15378"/>
        <dbReference type="ChEBI" id="CHEBI:30616"/>
        <dbReference type="ChEBI" id="CHEBI:46858"/>
        <dbReference type="ChEBI" id="CHEBI:61978"/>
        <dbReference type="ChEBI" id="CHEBI:456216"/>
        <dbReference type="EC" id="2.7.10.2"/>
    </reaction>
</comment>
<evidence type="ECO:0000256" key="8">
    <source>
        <dbReference type="ARBA" id="ARBA00023288"/>
    </source>
</evidence>
<keyword evidence="8" id="KW-0449">Lipoprotein</keyword>
<keyword evidence="2 13" id="KW-0808">Transferase</keyword>
<dbReference type="SMART" id="SM00326">
    <property type="entry name" value="SH3"/>
    <property type="match status" value="1"/>
</dbReference>
<dbReference type="PROSITE" id="PS00107">
    <property type="entry name" value="PROTEIN_KINASE_ATP"/>
    <property type="match status" value="1"/>
</dbReference>
<dbReference type="Pfam" id="PF07714">
    <property type="entry name" value="PK_Tyr_Ser-Thr"/>
    <property type="match status" value="1"/>
</dbReference>
<evidence type="ECO:0000259" key="15">
    <source>
        <dbReference type="PROSITE" id="PS50002"/>
    </source>
</evidence>
<evidence type="ECO:0000256" key="7">
    <source>
        <dbReference type="ARBA" id="ARBA00023137"/>
    </source>
</evidence>
<evidence type="ECO:0000256" key="3">
    <source>
        <dbReference type="ARBA" id="ARBA00022707"/>
    </source>
</evidence>
<organism evidence="17 18">
    <name type="scientific">Pygocentrus nattereri</name>
    <name type="common">Red-bellied piranha</name>
    <dbReference type="NCBI Taxonomy" id="42514"/>
    <lineage>
        <taxon>Eukaryota</taxon>
        <taxon>Metazoa</taxon>
        <taxon>Chordata</taxon>
        <taxon>Craniata</taxon>
        <taxon>Vertebrata</taxon>
        <taxon>Euteleostomi</taxon>
        <taxon>Actinopterygii</taxon>
        <taxon>Neopterygii</taxon>
        <taxon>Teleostei</taxon>
        <taxon>Ostariophysi</taxon>
        <taxon>Characiformes</taxon>
        <taxon>Characoidei</taxon>
        <taxon>Pygocentrus</taxon>
    </lineage>
</organism>
<keyword evidence="7 13" id="KW-0829">Tyrosine-protein kinase</keyword>
<evidence type="ECO:0000256" key="12">
    <source>
        <dbReference type="PROSITE-ProRule" id="PRU10141"/>
    </source>
</evidence>
<feature type="binding site" evidence="12">
    <location>
        <position position="271"/>
    </location>
    <ligand>
        <name>ATP</name>
        <dbReference type="ChEBI" id="CHEBI:30616"/>
    </ligand>
</feature>
<evidence type="ECO:0000259" key="16">
    <source>
        <dbReference type="PROSITE" id="PS50011"/>
    </source>
</evidence>
<dbReference type="PRINTS" id="PR00109">
    <property type="entry name" value="TYRKINASE"/>
</dbReference>
<dbReference type="Pfam" id="PF00018">
    <property type="entry name" value="SH3_1"/>
    <property type="match status" value="1"/>
</dbReference>
<name>A0A3B4CQX5_PYGNA</name>
<reference evidence="17 18" key="1">
    <citation type="submission" date="2020-10" db="EMBL/GenBank/DDBJ databases">
        <title>Pygocentrus nattereri (red-bellied piranha) genome, fPygNat1, primary haplotype.</title>
        <authorList>
            <person name="Myers G."/>
            <person name="Meyer A."/>
            <person name="Karagic N."/>
            <person name="Pippel M."/>
            <person name="Winkler S."/>
            <person name="Tracey A."/>
            <person name="Wood J."/>
            <person name="Formenti G."/>
            <person name="Howe K."/>
            <person name="Fedrigo O."/>
            <person name="Jarvis E.D."/>
        </authorList>
    </citation>
    <scope>NUCLEOTIDE SEQUENCE [LARGE SCALE GENOMIC DNA]</scope>
</reference>
<dbReference type="SMART" id="SM00219">
    <property type="entry name" value="TyrKc"/>
    <property type="match status" value="1"/>
</dbReference>
<dbReference type="PROSITE" id="PS50002">
    <property type="entry name" value="SH3"/>
    <property type="match status" value="1"/>
</dbReference>
<dbReference type="InterPro" id="IPR050198">
    <property type="entry name" value="Non-receptor_tyrosine_kinases"/>
</dbReference>
<protein>
    <recommendedName>
        <fullName evidence="13">Tyrosine-protein kinase</fullName>
        <ecNumber evidence="13">2.7.10.2</ecNumber>
    </recommendedName>
</protein>
<keyword evidence="18" id="KW-1185">Reference proteome</keyword>
<keyword evidence="6 12" id="KW-0067">ATP-binding</keyword>
<dbReference type="GO" id="GO:0004715">
    <property type="term" value="F:non-membrane spanning protein tyrosine kinase activity"/>
    <property type="evidence" value="ECO:0007669"/>
    <property type="project" value="UniProtKB-EC"/>
</dbReference>
<dbReference type="SUPFAM" id="SSF50044">
    <property type="entry name" value="SH3-domain"/>
    <property type="match status" value="1"/>
</dbReference>
<evidence type="ECO:0000256" key="11">
    <source>
        <dbReference type="PROSITE-ProRule" id="PRU00192"/>
    </source>
</evidence>
<evidence type="ECO:0000256" key="10">
    <source>
        <dbReference type="PROSITE-ProRule" id="PRU00191"/>
    </source>
</evidence>
<dbReference type="InterPro" id="IPR036860">
    <property type="entry name" value="SH2_dom_sf"/>
</dbReference>
<dbReference type="Gene3D" id="2.30.30.40">
    <property type="entry name" value="SH3 Domains"/>
    <property type="match status" value="1"/>
</dbReference>
<keyword evidence="10" id="KW-0727">SH2 domain</keyword>
<accession>A0A3B4CQX5</accession>
<dbReference type="InterPro" id="IPR020635">
    <property type="entry name" value="Tyr_kinase_cat_dom"/>
</dbReference>
<dbReference type="SMART" id="SM00252">
    <property type="entry name" value="SH2"/>
    <property type="match status" value="1"/>
</dbReference>
<dbReference type="Gene3D" id="1.10.510.10">
    <property type="entry name" value="Transferase(Phosphotransferase) domain 1"/>
    <property type="match status" value="1"/>
</dbReference>
<keyword evidence="3" id="KW-0519">Myristate</keyword>
<dbReference type="InterPro" id="IPR000980">
    <property type="entry name" value="SH2"/>
</dbReference>
<dbReference type="PROSITE" id="PS50011">
    <property type="entry name" value="PROTEIN_KINASE_DOM"/>
    <property type="match status" value="1"/>
</dbReference>
<comment type="similarity">
    <text evidence="13">Belongs to the protein kinase superfamily. Tyr protein kinase family.</text>
</comment>
<keyword evidence="5 13" id="KW-0418">Kinase</keyword>
<dbReference type="SUPFAM" id="SSF55550">
    <property type="entry name" value="SH2 domain"/>
    <property type="match status" value="1"/>
</dbReference>
<dbReference type="OMA" id="TMWKLSH"/>
<dbReference type="Proteomes" id="UP001501920">
    <property type="component" value="Chromosome 10"/>
</dbReference>
<evidence type="ECO:0000313" key="17">
    <source>
        <dbReference type="Ensembl" id="ENSPNAP00000013760.2"/>
    </source>
</evidence>
<sequence length="496" mass="57630">MLYAGAQVVWPSFYKLWHGDLRHVCREMGNCGCSCKCCCLLCSKKEEKESIKRRRVTSLYDYRGRTLKDLKLNKGDILEVIEETQHWLYVKKRTVKGDKQKGVVEEQGYVPKDFVKPVDSLEAKPWYFENIKNRIEAKRCLLRPDNSEGAFLVWRSTQNNYFYLSVKNGLHARHYKIQEGETGKQFYLVSQKTFQTLCELVDYYSKHEDGLCTQLNSPCVMLDRPSLPSLSYEAEWEVDRSSLTRVEKLGSGEFAEVWHGVWNNKIDVAIKEFRGKQMNSLWTFLTVISPEIQTEIKIMKEFQHARLLKLYGVCTVSEPFCIITELMKNGSLKKYLISKCKNATSANIVIKTNKGMAYLESKSIVHRDLRADNILLTDMQFCKIADFGLAQFNLPGDREIPVKWMAPEIFHGKEYTSKCDVWSFGILLTEIITYGSDPYPDKMACIKAVQRGYRMEQPQECPPALYDIMLICWRTIPEERPGFIELQDSYLTLIFY</sequence>
<evidence type="ECO:0000256" key="13">
    <source>
        <dbReference type="RuleBase" id="RU362096"/>
    </source>
</evidence>
<evidence type="ECO:0000256" key="9">
    <source>
        <dbReference type="ARBA" id="ARBA00051245"/>
    </source>
</evidence>
<evidence type="ECO:0000259" key="14">
    <source>
        <dbReference type="PROSITE" id="PS50001"/>
    </source>
</evidence>
<dbReference type="InterPro" id="IPR001245">
    <property type="entry name" value="Ser-Thr/Tyr_kinase_cat_dom"/>
</dbReference>
<evidence type="ECO:0000256" key="4">
    <source>
        <dbReference type="ARBA" id="ARBA00022741"/>
    </source>
</evidence>
<dbReference type="PROSITE" id="PS00109">
    <property type="entry name" value="PROTEIN_KINASE_TYR"/>
    <property type="match status" value="1"/>
</dbReference>
<evidence type="ECO:0000256" key="1">
    <source>
        <dbReference type="ARBA" id="ARBA00022443"/>
    </source>
</evidence>
<dbReference type="InterPro" id="IPR011009">
    <property type="entry name" value="Kinase-like_dom_sf"/>
</dbReference>
<dbReference type="Ensembl" id="ENSPNAT00000021448.2">
    <property type="protein sequence ID" value="ENSPNAP00000013760.2"/>
    <property type="gene ID" value="ENSPNAG00000019651.2"/>
</dbReference>
<dbReference type="SUPFAM" id="SSF56112">
    <property type="entry name" value="Protein kinase-like (PK-like)"/>
    <property type="match status" value="1"/>
</dbReference>
<dbReference type="InterPro" id="IPR001452">
    <property type="entry name" value="SH3_domain"/>
</dbReference>
<dbReference type="EC" id="2.7.10.2" evidence="13"/>
<keyword evidence="4 12" id="KW-0547">Nucleotide-binding</keyword>
<feature type="domain" description="SH2" evidence="14">
    <location>
        <begin position="126"/>
        <end position="219"/>
    </location>
</feature>
<dbReference type="PRINTS" id="PR00452">
    <property type="entry name" value="SH3DOMAIN"/>
</dbReference>
<dbReference type="PANTHER" id="PTHR24418">
    <property type="entry name" value="TYROSINE-PROTEIN KINASE"/>
    <property type="match status" value="1"/>
</dbReference>
<evidence type="ECO:0000256" key="5">
    <source>
        <dbReference type="ARBA" id="ARBA00022777"/>
    </source>
</evidence>
<reference evidence="17" key="3">
    <citation type="submission" date="2025-09" db="UniProtKB">
        <authorList>
            <consortium name="Ensembl"/>
        </authorList>
    </citation>
    <scope>IDENTIFICATION</scope>
</reference>
<proteinExistence type="inferred from homology"/>